<evidence type="ECO:0000256" key="5">
    <source>
        <dbReference type="ARBA" id="ARBA00023242"/>
    </source>
</evidence>
<evidence type="ECO:0000256" key="4">
    <source>
        <dbReference type="ARBA" id="ARBA00023187"/>
    </source>
</evidence>
<feature type="compositionally biased region" description="Basic and acidic residues" evidence="6">
    <location>
        <begin position="118"/>
        <end position="127"/>
    </location>
</feature>
<dbReference type="AlphaFoldDB" id="A0AAD9SGM3"/>
<comment type="subcellular location">
    <subcellularLocation>
        <location evidence="1">Nucleus</location>
    </subcellularLocation>
</comment>
<organism evidence="8 9">
    <name type="scientific">Phomopsis amygdali</name>
    <name type="common">Fusicoccum amygdali</name>
    <dbReference type="NCBI Taxonomy" id="1214568"/>
    <lineage>
        <taxon>Eukaryota</taxon>
        <taxon>Fungi</taxon>
        <taxon>Dikarya</taxon>
        <taxon>Ascomycota</taxon>
        <taxon>Pezizomycotina</taxon>
        <taxon>Sordariomycetes</taxon>
        <taxon>Sordariomycetidae</taxon>
        <taxon>Diaporthales</taxon>
        <taxon>Diaporthaceae</taxon>
        <taxon>Diaporthe</taxon>
    </lineage>
</organism>
<gene>
    <name evidence="8" type="ORF">N8I77_005887</name>
</gene>
<dbReference type="CDD" id="cd22852">
    <property type="entry name" value="SMN_C"/>
    <property type="match status" value="1"/>
</dbReference>
<evidence type="ECO:0000256" key="3">
    <source>
        <dbReference type="ARBA" id="ARBA00022664"/>
    </source>
</evidence>
<feature type="region of interest" description="Disordered" evidence="6">
    <location>
        <begin position="38"/>
        <end position="139"/>
    </location>
</feature>
<name>A0AAD9SGM3_PHOAM</name>
<dbReference type="EMBL" id="JAUJFL010000003">
    <property type="protein sequence ID" value="KAK2607188.1"/>
    <property type="molecule type" value="Genomic_DNA"/>
</dbReference>
<keyword evidence="3" id="KW-0507">mRNA processing</keyword>
<keyword evidence="9" id="KW-1185">Reference proteome</keyword>
<evidence type="ECO:0000259" key="7">
    <source>
        <dbReference type="Pfam" id="PF20636"/>
    </source>
</evidence>
<keyword evidence="5" id="KW-0539">Nucleus</keyword>
<protein>
    <recommendedName>
        <fullName evidence="7">Survival Motor Neuron Gemin2-binding domain-containing protein</fullName>
    </recommendedName>
</protein>
<evidence type="ECO:0000256" key="2">
    <source>
        <dbReference type="ARBA" id="ARBA00005371"/>
    </source>
</evidence>
<dbReference type="GO" id="GO:0006397">
    <property type="term" value="P:mRNA processing"/>
    <property type="evidence" value="ECO:0007669"/>
    <property type="project" value="UniProtKB-KW"/>
</dbReference>
<dbReference type="PANTHER" id="PTHR39267:SF1">
    <property type="entry name" value="SURVIVAL MOTOR NEURON PROTEIN"/>
    <property type="match status" value="1"/>
</dbReference>
<comment type="similarity">
    <text evidence="2">Belongs to the SMN family.</text>
</comment>
<evidence type="ECO:0000256" key="1">
    <source>
        <dbReference type="ARBA" id="ARBA00004123"/>
    </source>
</evidence>
<dbReference type="CDD" id="cd22851">
    <property type="entry name" value="SMN_N"/>
    <property type="match status" value="1"/>
</dbReference>
<dbReference type="InterPro" id="IPR047313">
    <property type="entry name" value="SMN_C"/>
</dbReference>
<proteinExistence type="inferred from homology"/>
<reference evidence="8" key="1">
    <citation type="submission" date="2023-06" db="EMBL/GenBank/DDBJ databases">
        <authorList>
            <person name="Noh H."/>
        </authorList>
    </citation>
    <scope>NUCLEOTIDE SEQUENCE</scope>
    <source>
        <strain evidence="8">DUCC20226</strain>
    </source>
</reference>
<dbReference type="PANTHER" id="PTHR39267">
    <property type="entry name" value="SURVIVAL MOTOR NEURON-LIKE PROTEIN 1"/>
    <property type="match status" value="1"/>
</dbReference>
<sequence>MEGPTDEMAHDDIWDDSALIRSWDEALDEYKKYHSIHASGGKLEDLPEYSQDAKPETSDTHYQSEPVWTSAAVTSDQNTPSNQPARDSHEQITTGSTGNGNATKDGMNDGVASGAGSGDRHAGESHGQDSAGGNMAPPQVLLGAVQDEGLKRLLMSWYYAGYYTGLYEGKQARQDQQ</sequence>
<dbReference type="InterPro" id="IPR049481">
    <property type="entry name" value="SMN_G2-BD"/>
</dbReference>
<dbReference type="Pfam" id="PF20636">
    <property type="entry name" value="SMN_G2-BD"/>
    <property type="match status" value="1"/>
</dbReference>
<dbReference type="GO" id="GO:0008380">
    <property type="term" value="P:RNA splicing"/>
    <property type="evidence" value="ECO:0007669"/>
    <property type="project" value="UniProtKB-KW"/>
</dbReference>
<evidence type="ECO:0000313" key="9">
    <source>
        <dbReference type="Proteomes" id="UP001265746"/>
    </source>
</evidence>
<dbReference type="Proteomes" id="UP001265746">
    <property type="component" value="Unassembled WGS sequence"/>
</dbReference>
<feature type="domain" description="Survival Motor Neuron Gemin2-binding" evidence="7">
    <location>
        <begin position="10"/>
        <end position="34"/>
    </location>
</feature>
<evidence type="ECO:0000256" key="6">
    <source>
        <dbReference type="SAM" id="MobiDB-lite"/>
    </source>
</evidence>
<dbReference type="InterPro" id="IPR040424">
    <property type="entry name" value="Smn1"/>
</dbReference>
<dbReference type="GO" id="GO:0005634">
    <property type="term" value="C:nucleus"/>
    <property type="evidence" value="ECO:0007669"/>
    <property type="project" value="UniProtKB-SubCell"/>
</dbReference>
<comment type="caution">
    <text evidence="8">The sequence shown here is derived from an EMBL/GenBank/DDBJ whole genome shotgun (WGS) entry which is preliminary data.</text>
</comment>
<accession>A0AAD9SGM3</accession>
<evidence type="ECO:0000313" key="8">
    <source>
        <dbReference type="EMBL" id="KAK2607188.1"/>
    </source>
</evidence>
<feature type="compositionally biased region" description="Polar residues" evidence="6">
    <location>
        <begin position="60"/>
        <end position="102"/>
    </location>
</feature>
<keyword evidence="4" id="KW-0508">mRNA splicing</keyword>